<organism evidence="4 5">
    <name type="scientific">Alicyclobacillus macrosporangiidus</name>
    <dbReference type="NCBI Taxonomy" id="392015"/>
    <lineage>
        <taxon>Bacteria</taxon>
        <taxon>Bacillati</taxon>
        <taxon>Bacillota</taxon>
        <taxon>Bacilli</taxon>
        <taxon>Bacillales</taxon>
        <taxon>Alicyclobacillaceae</taxon>
        <taxon>Alicyclobacillus</taxon>
    </lineage>
</organism>
<dbReference type="InterPro" id="IPR034660">
    <property type="entry name" value="DinB/YfiT-like"/>
</dbReference>
<comment type="similarity">
    <text evidence="1">Belongs to the DinB family.</text>
</comment>
<accession>A0A1I7H0J1</accession>
<dbReference type="GO" id="GO:0046872">
    <property type="term" value="F:metal ion binding"/>
    <property type="evidence" value="ECO:0007669"/>
    <property type="project" value="UniProtKB-KW"/>
</dbReference>
<dbReference type="Pfam" id="PF05163">
    <property type="entry name" value="DinB"/>
    <property type="match status" value="1"/>
</dbReference>
<feature type="binding site" evidence="3">
    <location>
        <position position="133"/>
    </location>
    <ligand>
        <name>a divalent metal cation</name>
        <dbReference type="ChEBI" id="CHEBI:60240"/>
    </ligand>
</feature>
<evidence type="ECO:0000313" key="5">
    <source>
        <dbReference type="Proteomes" id="UP000183508"/>
    </source>
</evidence>
<keyword evidence="5" id="KW-1185">Reference proteome</keyword>
<dbReference type="OrthoDB" id="119432at2"/>
<protein>
    <submittedName>
        <fullName evidence="4">Uncharacterized damage-inducible protein DinB (Forms a four-helix bundle)</fullName>
    </submittedName>
</protein>
<reference evidence="5" key="1">
    <citation type="submission" date="2016-10" db="EMBL/GenBank/DDBJ databases">
        <authorList>
            <person name="Varghese N."/>
        </authorList>
    </citation>
    <scope>NUCLEOTIDE SEQUENCE [LARGE SCALE GENOMIC DNA]</scope>
    <source>
        <strain evidence="5">DSM 17980</strain>
    </source>
</reference>
<gene>
    <name evidence="4" type="ORF">SAMN05421543_103164</name>
</gene>
<evidence type="ECO:0000256" key="1">
    <source>
        <dbReference type="ARBA" id="ARBA00008635"/>
    </source>
</evidence>
<dbReference type="EMBL" id="FPBV01000003">
    <property type="protein sequence ID" value="SFU54187.1"/>
    <property type="molecule type" value="Genomic_DNA"/>
</dbReference>
<dbReference type="SUPFAM" id="SSF109854">
    <property type="entry name" value="DinB/YfiT-like putative metalloenzymes"/>
    <property type="match status" value="1"/>
</dbReference>
<dbReference type="AlphaFoldDB" id="A0A1I7H0J1"/>
<feature type="binding site" evidence="3">
    <location>
        <position position="129"/>
    </location>
    <ligand>
        <name>a divalent metal cation</name>
        <dbReference type="ChEBI" id="CHEBI:60240"/>
    </ligand>
</feature>
<sequence>MLPEVADLLSLWKSVRASMDKMIADLTDEQLTRKPENNNAIAAVLEHTALVERKFLSALSGQVEDIDVQAPYEASSWDAAKVKALWNDVLAYGEQVLSGLTAEQLTQPGLKLGVGELNKRQLIAYMIAHTAHHRGQIPILKRLIQA</sequence>
<feature type="binding site" evidence="3">
    <location>
        <position position="47"/>
    </location>
    <ligand>
        <name>a divalent metal cation</name>
        <dbReference type="ChEBI" id="CHEBI:60240"/>
    </ligand>
</feature>
<evidence type="ECO:0000313" key="4">
    <source>
        <dbReference type="EMBL" id="SFU54187.1"/>
    </source>
</evidence>
<dbReference type="Proteomes" id="UP000183508">
    <property type="component" value="Unassembled WGS sequence"/>
</dbReference>
<dbReference type="Gene3D" id="1.20.120.450">
    <property type="entry name" value="dinb family like domain"/>
    <property type="match status" value="1"/>
</dbReference>
<proteinExistence type="inferred from homology"/>
<keyword evidence="2 3" id="KW-0479">Metal-binding</keyword>
<dbReference type="InterPro" id="IPR007837">
    <property type="entry name" value="DinB"/>
</dbReference>
<dbReference type="RefSeq" id="WP_074950038.1">
    <property type="nucleotide sequence ID" value="NZ_FPBV01000003.1"/>
</dbReference>
<evidence type="ECO:0000256" key="3">
    <source>
        <dbReference type="PIRSR" id="PIRSR607837-1"/>
    </source>
</evidence>
<name>A0A1I7H0J1_9BACL</name>
<evidence type="ECO:0000256" key="2">
    <source>
        <dbReference type="ARBA" id="ARBA00022723"/>
    </source>
</evidence>